<keyword evidence="12 15" id="KW-0170">Cobalt</keyword>
<comment type="catalytic activity">
    <reaction evidence="14 15">
        <text>N-succinyl-(2S,6S)-2,6-diaminopimelate + H2O = (2S,6S)-2,6-diaminopimelate + succinate</text>
        <dbReference type="Rhea" id="RHEA:22608"/>
        <dbReference type="ChEBI" id="CHEBI:15377"/>
        <dbReference type="ChEBI" id="CHEBI:30031"/>
        <dbReference type="ChEBI" id="CHEBI:57609"/>
        <dbReference type="ChEBI" id="CHEBI:58087"/>
        <dbReference type="EC" id="3.5.1.18"/>
    </reaction>
</comment>
<comment type="similarity">
    <text evidence="2 15">Belongs to the peptidase M20A family. DapE subfamily.</text>
</comment>
<organism evidence="17 18">
    <name type="scientific">Paraburkholderia acidicola</name>
    <dbReference type="NCBI Taxonomy" id="1912599"/>
    <lineage>
        <taxon>Bacteria</taxon>
        <taxon>Pseudomonadati</taxon>
        <taxon>Pseudomonadota</taxon>
        <taxon>Betaproteobacteria</taxon>
        <taxon>Burkholderiales</taxon>
        <taxon>Burkholderiaceae</taxon>
        <taxon>Paraburkholderia</taxon>
    </lineage>
</organism>
<feature type="active site" evidence="15">
    <location>
        <position position="72"/>
    </location>
</feature>
<dbReference type="RefSeq" id="WP_349541463.1">
    <property type="nucleotide sequence ID" value="NZ_JAOALG010000001.1"/>
</dbReference>
<evidence type="ECO:0000256" key="6">
    <source>
        <dbReference type="ARBA" id="ARBA00022605"/>
    </source>
</evidence>
<evidence type="ECO:0000256" key="7">
    <source>
        <dbReference type="ARBA" id="ARBA00022723"/>
    </source>
</evidence>
<evidence type="ECO:0000256" key="12">
    <source>
        <dbReference type="ARBA" id="ARBA00023285"/>
    </source>
</evidence>
<comment type="cofactor">
    <cofactor evidence="15">
        <name>Zn(2+)</name>
        <dbReference type="ChEBI" id="CHEBI:29105"/>
    </cofactor>
    <cofactor evidence="15">
        <name>Co(2+)</name>
        <dbReference type="ChEBI" id="CHEBI:48828"/>
    </cofactor>
    <text evidence="15">Binds 2 Zn(2+) or Co(2+) ions per subunit.</text>
</comment>
<dbReference type="Gene3D" id="3.40.630.10">
    <property type="entry name" value="Zn peptidases"/>
    <property type="match status" value="2"/>
</dbReference>
<feature type="binding site" evidence="15">
    <location>
        <position position="70"/>
    </location>
    <ligand>
        <name>Zn(2+)</name>
        <dbReference type="ChEBI" id="CHEBI:29105"/>
        <label>1</label>
    </ligand>
</feature>
<keyword evidence="11 15" id="KW-0457">Lysine biosynthesis</keyword>
<comment type="subunit">
    <text evidence="3 15">Homodimer.</text>
</comment>
<evidence type="ECO:0000256" key="8">
    <source>
        <dbReference type="ARBA" id="ARBA00022801"/>
    </source>
</evidence>
<keyword evidence="10 15" id="KW-0220">Diaminopimelate biosynthesis</keyword>
<comment type="pathway">
    <text evidence="1 15">Amino-acid biosynthesis; L-lysine biosynthesis via DAP pathway; LL-2,6-diaminopimelate from (S)-tetrahydrodipicolinate (succinylase route): step 3/3.</text>
</comment>
<dbReference type="CDD" id="cd03891">
    <property type="entry name" value="M20_DapE_proteobac"/>
    <property type="match status" value="1"/>
</dbReference>
<evidence type="ECO:0000313" key="18">
    <source>
        <dbReference type="Proteomes" id="UP001469089"/>
    </source>
</evidence>
<evidence type="ECO:0000256" key="15">
    <source>
        <dbReference type="HAMAP-Rule" id="MF_01690"/>
    </source>
</evidence>
<dbReference type="Pfam" id="PF07687">
    <property type="entry name" value="M20_dimer"/>
    <property type="match status" value="1"/>
</dbReference>
<evidence type="ECO:0000256" key="13">
    <source>
        <dbReference type="ARBA" id="ARBA00031891"/>
    </source>
</evidence>
<dbReference type="PANTHER" id="PTHR43808">
    <property type="entry name" value="ACETYLORNITHINE DEACETYLASE"/>
    <property type="match status" value="1"/>
</dbReference>
<dbReference type="InterPro" id="IPR036264">
    <property type="entry name" value="Bact_exopeptidase_dim_dom"/>
</dbReference>
<protein>
    <recommendedName>
        <fullName evidence="5 15">Succinyl-diaminopimelate desuccinylase</fullName>
        <shortName evidence="15">SDAP desuccinylase</shortName>
        <ecNumber evidence="4 15">3.5.1.18</ecNumber>
    </recommendedName>
    <alternativeName>
        <fullName evidence="13 15">N-succinyl-LL-2,6-diaminoheptanedioate amidohydrolase</fullName>
    </alternativeName>
</protein>
<dbReference type="InterPro" id="IPR005941">
    <property type="entry name" value="DapE_proteobac"/>
</dbReference>
<dbReference type="SUPFAM" id="SSF53187">
    <property type="entry name" value="Zn-dependent exopeptidases"/>
    <property type="match status" value="1"/>
</dbReference>
<dbReference type="NCBIfam" id="NF009557">
    <property type="entry name" value="PRK13009.1"/>
    <property type="match status" value="1"/>
</dbReference>
<gene>
    <name evidence="15 17" type="primary">dapE</name>
    <name evidence="17" type="ORF">N0A02_04805</name>
</gene>
<keyword evidence="7 15" id="KW-0479">Metal-binding</keyword>
<keyword evidence="6 15" id="KW-0028">Amino-acid biosynthesis</keyword>
<evidence type="ECO:0000256" key="5">
    <source>
        <dbReference type="ARBA" id="ARBA00022391"/>
    </source>
</evidence>
<feature type="domain" description="Peptidase M20 dimerisation" evidence="16">
    <location>
        <begin position="179"/>
        <end position="286"/>
    </location>
</feature>
<keyword evidence="18" id="KW-1185">Reference proteome</keyword>
<feature type="binding site" evidence="15">
    <location>
        <position position="103"/>
    </location>
    <ligand>
        <name>Zn(2+)</name>
        <dbReference type="ChEBI" id="CHEBI:29105"/>
        <label>2</label>
    </ligand>
</feature>
<dbReference type="Proteomes" id="UP001469089">
    <property type="component" value="Unassembled WGS sequence"/>
</dbReference>
<dbReference type="EMBL" id="JAOALG010000001">
    <property type="protein sequence ID" value="MEQ5838760.1"/>
    <property type="molecule type" value="Genomic_DNA"/>
</dbReference>
<evidence type="ECO:0000256" key="14">
    <source>
        <dbReference type="ARBA" id="ARBA00051301"/>
    </source>
</evidence>
<proteinExistence type="inferred from homology"/>
<evidence type="ECO:0000313" key="17">
    <source>
        <dbReference type="EMBL" id="MEQ5838760.1"/>
    </source>
</evidence>
<accession>A0ABV1LHK4</accession>
<evidence type="ECO:0000259" key="16">
    <source>
        <dbReference type="Pfam" id="PF07687"/>
    </source>
</evidence>
<feature type="active site" description="Proton acceptor" evidence="15">
    <location>
        <position position="137"/>
    </location>
</feature>
<feature type="binding site" evidence="15">
    <location>
        <position position="103"/>
    </location>
    <ligand>
        <name>Zn(2+)</name>
        <dbReference type="ChEBI" id="CHEBI:29105"/>
        <label>1</label>
    </ligand>
</feature>
<reference evidence="17 18" key="1">
    <citation type="journal article" date="2024" name="Chem. Sci.">
        <title>Discovery of a lagriamide polyketide by integrated genome mining, isotopic labeling, and untargeted metabolomics.</title>
        <authorList>
            <person name="Fergusson C.H."/>
            <person name="Saulog J."/>
            <person name="Paulo B.S."/>
            <person name="Wilson D.M."/>
            <person name="Liu D.Y."/>
            <person name="Morehouse N.J."/>
            <person name="Waterworth S."/>
            <person name="Barkei J."/>
            <person name="Gray C.A."/>
            <person name="Kwan J.C."/>
            <person name="Eustaquio A.S."/>
            <person name="Linington R.G."/>
        </authorList>
    </citation>
    <scope>NUCLEOTIDE SEQUENCE [LARGE SCALE GENOMIC DNA]</scope>
    <source>
        <strain evidence="17 18">RL17-338-BIF-B</strain>
    </source>
</reference>
<dbReference type="InterPro" id="IPR002933">
    <property type="entry name" value="Peptidase_M20"/>
</dbReference>
<evidence type="ECO:0000256" key="4">
    <source>
        <dbReference type="ARBA" id="ARBA00011921"/>
    </source>
</evidence>
<evidence type="ECO:0000256" key="3">
    <source>
        <dbReference type="ARBA" id="ARBA00011738"/>
    </source>
</evidence>
<dbReference type="GO" id="GO:0009014">
    <property type="term" value="F:succinyl-diaminopimelate desuccinylase activity"/>
    <property type="evidence" value="ECO:0007669"/>
    <property type="project" value="UniProtKB-EC"/>
</dbReference>
<evidence type="ECO:0000256" key="11">
    <source>
        <dbReference type="ARBA" id="ARBA00023154"/>
    </source>
</evidence>
<dbReference type="SUPFAM" id="SSF55031">
    <property type="entry name" value="Bacterial exopeptidase dimerisation domain"/>
    <property type="match status" value="1"/>
</dbReference>
<keyword evidence="9 15" id="KW-0862">Zinc</keyword>
<evidence type="ECO:0000256" key="2">
    <source>
        <dbReference type="ARBA" id="ARBA00006746"/>
    </source>
</evidence>
<dbReference type="InterPro" id="IPR050072">
    <property type="entry name" value="Peptidase_M20A"/>
</dbReference>
<feature type="binding site" evidence="15">
    <location>
        <position position="352"/>
    </location>
    <ligand>
        <name>Zn(2+)</name>
        <dbReference type="ChEBI" id="CHEBI:29105"/>
        <label>2</label>
    </ligand>
</feature>
<name>A0ABV1LHK4_9BURK</name>
<sequence>MSGTLALTEQLIARASVTPDDQHCQRILTDRLSTLGFDCETIESHGVTNLWAVKRGASGSDGKLLVFAGHTDVVPTGPLEQWTSPPFEPTHRDGKLYGRGAADMKTSLAAFVVASEEFVASHAAHRGSIAFLITSDEEGPATDGTIKVVQALKERGERLDYCIVGEPTSSATLGDMVKNGRRGSMSGKLIVKGIQGHIAYPHLAKNPLHVLAPALAELVAERWDDGNEYFPPTTWQVSNLHSGTGASNVIPGHADLLFNFRFSTASTVEGLQKRVHAILDRHDLEYDLQWSVSGLPFLTPRGDLSDALARAIVDETGVTTELSTTGGTSDGRFIAQICEQVVEFGPPNGSIHKIDEHIDVAFIEPLKNVYRRVLEQLVA</sequence>
<comment type="caution">
    <text evidence="17">The sequence shown here is derived from an EMBL/GenBank/DDBJ whole genome shotgun (WGS) entry which is preliminary data.</text>
</comment>
<dbReference type="Pfam" id="PF01546">
    <property type="entry name" value="Peptidase_M20"/>
    <property type="match status" value="1"/>
</dbReference>
<dbReference type="HAMAP" id="MF_01690">
    <property type="entry name" value="DapE"/>
    <property type="match status" value="1"/>
</dbReference>
<evidence type="ECO:0000256" key="9">
    <source>
        <dbReference type="ARBA" id="ARBA00022833"/>
    </source>
</evidence>
<feature type="binding site" evidence="15">
    <location>
        <position position="166"/>
    </location>
    <ligand>
        <name>Zn(2+)</name>
        <dbReference type="ChEBI" id="CHEBI:29105"/>
        <label>1</label>
    </ligand>
</feature>
<feature type="binding site" evidence="15">
    <location>
        <position position="138"/>
    </location>
    <ligand>
        <name>Zn(2+)</name>
        <dbReference type="ChEBI" id="CHEBI:29105"/>
        <label>2</label>
    </ligand>
</feature>
<dbReference type="NCBIfam" id="TIGR01246">
    <property type="entry name" value="dapE_proteo"/>
    <property type="match status" value="1"/>
</dbReference>
<evidence type="ECO:0000256" key="1">
    <source>
        <dbReference type="ARBA" id="ARBA00005130"/>
    </source>
</evidence>
<keyword evidence="8 15" id="KW-0378">Hydrolase</keyword>
<dbReference type="PANTHER" id="PTHR43808:SF31">
    <property type="entry name" value="N-ACETYL-L-CITRULLINE DEACETYLASE"/>
    <property type="match status" value="1"/>
</dbReference>
<dbReference type="InterPro" id="IPR011650">
    <property type="entry name" value="Peptidase_M20_dimer"/>
</dbReference>
<comment type="function">
    <text evidence="15">Catalyzes the hydrolysis of N-succinyl-L,L-diaminopimelic acid (SDAP), forming succinate and LL-2,6-diaminopimelate (DAP), an intermediate involved in the bacterial biosynthesis of lysine and meso-diaminopimelic acid, an essential component of bacterial cell walls.</text>
</comment>
<evidence type="ECO:0000256" key="10">
    <source>
        <dbReference type="ARBA" id="ARBA00022915"/>
    </source>
</evidence>
<dbReference type="EC" id="3.5.1.18" evidence="4 15"/>